<dbReference type="InterPro" id="IPR017981">
    <property type="entry name" value="GPCR_2-like_7TM"/>
</dbReference>
<dbReference type="PANTHER" id="PTHR46953">
    <property type="entry name" value="G-PROTEIN COUPLED RECEPTOR MTH-LIKE 1-RELATED"/>
    <property type="match status" value="1"/>
</dbReference>
<evidence type="ECO:0000256" key="5">
    <source>
        <dbReference type="SAM" id="Phobius"/>
    </source>
</evidence>
<sequence>SHGSSVNMFTSGLVLGRVSIFIILHLFRSTNCNNSTHHWRIPQKCCRSDCFFDEHLTCVKRITDNIINDSDIATKALTFHCRNNESLVVHKEYQIGYAEYVTLNGDNDSCIEDTLSGKTVIAKCVNQGSSILGLCSVVFWGAQTYMSTNLAHMILCTVVVLVYLSVPELGRGLYNRAVVRHTICLLMQGVTLQVLGYCELKACPINDHIMILLWLVLQYFTIATVFWLNGICFDMTLAIIKFRWIAQTSHKTSEVESRKLLMYSIFAWGGPFLPTLLAALCDYIPYVRSDFVLKPNYLNYSKGPSVVVNLYFFLLPAFVLLLNNILFVLTTYKIIKIQRSTEIATRNQSNVLTKKYFLFLRLYLLMGAPWFFGMALACFNILIVLKICRMIQPLLWLLMLTTHKDILKRVKRLVAKCKHRRKEENSTASPSTVSSHD</sequence>
<dbReference type="GO" id="GO:0007166">
    <property type="term" value="P:cell surface receptor signaling pathway"/>
    <property type="evidence" value="ECO:0007669"/>
    <property type="project" value="InterPro"/>
</dbReference>
<dbReference type="PANTHER" id="PTHR46953:SF1">
    <property type="entry name" value="G-PROTEIN COUPLED RECEPTOR MTH-LIKE 1-RELATED"/>
    <property type="match status" value="1"/>
</dbReference>
<protein>
    <submittedName>
        <fullName evidence="7">Mth2_9 protein</fullName>
    </submittedName>
</protein>
<evidence type="ECO:0000256" key="3">
    <source>
        <dbReference type="ARBA" id="ARBA00022989"/>
    </source>
</evidence>
<feature type="transmembrane region" description="Helical" evidence="5">
    <location>
        <begin position="124"/>
        <end position="143"/>
    </location>
</feature>
<dbReference type="InterPro" id="IPR052808">
    <property type="entry name" value="GPCR_Mth-like"/>
</dbReference>
<organism evidence="7">
    <name type="scientific">Fopius arisanus</name>
    <dbReference type="NCBI Taxonomy" id="64838"/>
    <lineage>
        <taxon>Eukaryota</taxon>
        <taxon>Metazoa</taxon>
        <taxon>Ecdysozoa</taxon>
        <taxon>Arthropoda</taxon>
        <taxon>Hexapoda</taxon>
        <taxon>Insecta</taxon>
        <taxon>Pterygota</taxon>
        <taxon>Neoptera</taxon>
        <taxon>Endopterygota</taxon>
        <taxon>Hymenoptera</taxon>
        <taxon>Apocrita</taxon>
        <taxon>Ichneumonoidea</taxon>
        <taxon>Braconidae</taxon>
        <taxon>Opiinae</taxon>
        <taxon>Fopius</taxon>
    </lineage>
</organism>
<evidence type="ECO:0000256" key="1">
    <source>
        <dbReference type="ARBA" id="ARBA00004141"/>
    </source>
</evidence>
<dbReference type="PROSITE" id="PS50261">
    <property type="entry name" value="G_PROTEIN_RECEP_F2_4"/>
    <property type="match status" value="1"/>
</dbReference>
<feature type="transmembrane region" description="Helical" evidence="5">
    <location>
        <begin position="306"/>
        <end position="335"/>
    </location>
</feature>
<feature type="transmembrane region" description="Helical" evidence="5">
    <location>
        <begin position="178"/>
        <end position="197"/>
    </location>
</feature>
<evidence type="ECO:0000256" key="4">
    <source>
        <dbReference type="ARBA" id="ARBA00023136"/>
    </source>
</evidence>
<keyword evidence="3 5" id="KW-1133">Transmembrane helix</keyword>
<feature type="transmembrane region" description="Helical" evidence="5">
    <location>
        <begin position="209"/>
        <end position="240"/>
    </location>
</feature>
<proteinExistence type="predicted"/>
<dbReference type="EMBL" id="GBYB01001944">
    <property type="protein sequence ID" value="JAG71711.1"/>
    <property type="molecule type" value="Transcribed_RNA"/>
</dbReference>
<name>A0A0C9QF06_9HYME</name>
<gene>
    <name evidence="7" type="primary">mth2_9</name>
    <name evidence="7" type="ORF">g.8882</name>
</gene>
<dbReference type="GO" id="GO:0004888">
    <property type="term" value="F:transmembrane signaling receptor activity"/>
    <property type="evidence" value="ECO:0007669"/>
    <property type="project" value="InterPro"/>
</dbReference>
<feature type="transmembrane region" description="Helical" evidence="5">
    <location>
        <begin position="356"/>
        <end position="377"/>
    </location>
</feature>
<dbReference type="GO" id="GO:0016020">
    <property type="term" value="C:membrane"/>
    <property type="evidence" value="ECO:0007669"/>
    <property type="project" value="UniProtKB-SubCell"/>
</dbReference>
<reference evidence="7" key="1">
    <citation type="submission" date="2015-01" db="EMBL/GenBank/DDBJ databases">
        <title>Transcriptome Assembly of Fopius arisanus.</title>
        <authorList>
            <person name="Geib S."/>
        </authorList>
    </citation>
    <scope>NUCLEOTIDE SEQUENCE</scope>
</reference>
<feature type="domain" description="G-protein coupled receptors family 2 profile 2" evidence="6">
    <location>
        <begin position="138"/>
        <end position="372"/>
    </location>
</feature>
<evidence type="ECO:0000259" key="6">
    <source>
        <dbReference type="PROSITE" id="PS50261"/>
    </source>
</evidence>
<keyword evidence="4 5" id="KW-0472">Membrane</keyword>
<keyword evidence="2 5" id="KW-0812">Transmembrane</keyword>
<feature type="transmembrane region" description="Helical" evidence="5">
    <location>
        <begin position="149"/>
        <end position="166"/>
    </location>
</feature>
<accession>A0A0C9QF06</accession>
<evidence type="ECO:0000256" key="2">
    <source>
        <dbReference type="ARBA" id="ARBA00022692"/>
    </source>
</evidence>
<feature type="transmembrane region" description="Helical" evidence="5">
    <location>
        <begin position="260"/>
        <end position="286"/>
    </location>
</feature>
<evidence type="ECO:0000313" key="7">
    <source>
        <dbReference type="EMBL" id="JAG71711.1"/>
    </source>
</evidence>
<feature type="transmembrane region" description="Helical" evidence="5">
    <location>
        <begin position="6"/>
        <end position="27"/>
    </location>
</feature>
<dbReference type="Gene3D" id="1.20.1070.10">
    <property type="entry name" value="Rhodopsin 7-helix transmembrane proteins"/>
    <property type="match status" value="1"/>
</dbReference>
<feature type="non-terminal residue" evidence="7">
    <location>
        <position position="1"/>
    </location>
</feature>
<dbReference type="AlphaFoldDB" id="A0A0C9QF06"/>
<comment type="subcellular location">
    <subcellularLocation>
        <location evidence="1">Membrane</location>
        <topology evidence="1">Multi-pass membrane protein</topology>
    </subcellularLocation>
</comment>